<dbReference type="NCBIfam" id="TIGR01064">
    <property type="entry name" value="pyruv_kin"/>
    <property type="match status" value="1"/>
</dbReference>
<evidence type="ECO:0000256" key="12">
    <source>
        <dbReference type="ARBA" id="ARBA00022840"/>
    </source>
</evidence>
<dbReference type="InterPro" id="IPR008279">
    <property type="entry name" value="PEP-util_enz_mobile_dom"/>
</dbReference>
<evidence type="ECO:0000256" key="18">
    <source>
        <dbReference type="NCBIfam" id="TIGR01064"/>
    </source>
</evidence>
<keyword evidence="14" id="KW-0630">Potassium</keyword>
<dbReference type="AlphaFoldDB" id="A0A1M6NH00"/>
<feature type="domain" description="Pyruvate kinase C-terminal" evidence="22">
    <location>
        <begin position="356"/>
        <end position="469"/>
    </location>
</feature>
<dbReference type="InterPro" id="IPR036637">
    <property type="entry name" value="Phosphohistidine_dom_sf"/>
</dbReference>
<dbReference type="PRINTS" id="PR01050">
    <property type="entry name" value="PYRUVTKNASE"/>
</dbReference>
<dbReference type="InterPro" id="IPR001697">
    <property type="entry name" value="Pyr_Knase"/>
</dbReference>
<dbReference type="SUPFAM" id="SSF52009">
    <property type="entry name" value="Phosphohistidine domain"/>
    <property type="match status" value="1"/>
</dbReference>
<dbReference type="InterPro" id="IPR015793">
    <property type="entry name" value="Pyrv_Knase_brl"/>
</dbReference>
<dbReference type="GO" id="GO:0006950">
    <property type="term" value="P:response to stress"/>
    <property type="evidence" value="ECO:0007669"/>
    <property type="project" value="UniProtKB-ARBA"/>
</dbReference>
<dbReference type="Gene3D" id="3.40.1380.20">
    <property type="entry name" value="Pyruvate kinase, C-terminal domain"/>
    <property type="match status" value="1"/>
</dbReference>
<name>A0A1M6NH00_9CLOT</name>
<keyword evidence="16 23" id="KW-0670">Pyruvate</keyword>
<evidence type="ECO:0000256" key="14">
    <source>
        <dbReference type="ARBA" id="ARBA00022958"/>
    </source>
</evidence>
<dbReference type="GO" id="GO:0005524">
    <property type="term" value="F:ATP binding"/>
    <property type="evidence" value="ECO:0007669"/>
    <property type="project" value="UniProtKB-KW"/>
</dbReference>
<dbReference type="PANTHER" id="PTHR11817">
    <property type="entry name" value="PYRUVATE KINASE"/>
    <property type="match status" value="1"/>
</dbReference>
<dbReference type="FunFam" id="2.40.33.10:FF:000001">
    <property type="entry name" value="Pyruvate kinase"/>
    <property type="match status" value="1"/>
</dbReference>
<keyword evidence="9" id="KW-0479">Metal-binding</keyword>
<evidence type="ECO:0000256" key="4">
    <source>
        <dbReference type="ARBA" id="ARBA00006237"/>
    </source>
</evidence>
<evidence type="ECO:0000256" key="2">
    <source>
        <dbReference type="ARBA" id="ARBA00001958"/>
    </source>
</evidence>
<comment type="catalytic activity">
    <reaction evidence="17 19">
        <text>pyruvate + ATP = phosphoenolpyruvate + ADP + H(+)</text>
        <dbReference type="Rhea" id="RHEA:18157"/>
        <dbReference type="ChEBI" id="CHEBI:15361"/>
        <dbReference type="ChEBI" id="CHEBI:15378"/>
        <dbReference type="ChEBI" id="CHEBI:30616"/>
        <dbReference type="ChEBI" id="CHEBI:58702"/>
        <dbReference type="ChEBI" id="CHEBI:456216"/>
        <dbReference type="EC" id="2.7.1.40"/>
    </reaction>
</comment>
<dbReference type="SUPFAM" id="SSF52935">
    <property type="entry name" value="PK C-terminal domain-like"/>
    <property type="match status" value="1"/>
</dbReference>
<comment type="similarity">
    <text evidence="4">In the C-terminal section; belongs to the PEP-utilizing enzyme family.</text>
</comment>
<dbReference type="InterPro" id="IPR015806">
    <property type="entry name" value="Pyrv_Knase_insert_dom_sf"/>
</dbReference>
<dbReference type="InterPro" id="IPR036918">
    <property type="entry name" value="Pyrv_Knase_C_sf"/>
</dbReference>
<evidence type="ECO:0000256" key="8">
    <source>
        <dbReference type="ARBA" id="ARBA00022679"/>
    </source>
</evidence>
<evidence type="ECO:0000256" key="10">
    <source>
        <dbReference type="ARBA" id="ARBA00022741"/>
    </source>
</evidence>
<dbReference type="FunFam" id="3.20.20.60:FF:000001">
    <property type="entry name" value="Pyruvate kinase"/>
    <property type="match status" value="1"/>
</dbReference>
<keyword evidence="24" id="KW-1185">Reference proteome</keyword>
<proteinExistence type="inferred from homology"/>
<keyword evidence="15 19" id="KW-0324">Glycolysis</keyword>
<dbReference type="EC" id="2.7.1.40" evidence="6 18"/>
<protein>
    <recommendedName>
        <fullName evidence="7 18">Pyruvate kinase</fullName>
        <ecNumber evidence="6 18">2.7.1.40</ecNumber>
    </recommendedName>
</protein>
<dbReference type="GO" id="GO:0000287">
    <property type="term" value="F:magnesium ion binding"/>
    <property type="evidence" value="ECO:0007669"/>
    <property type="project" value="UniProtKB-UniRule"/>
</dbReference>
<dbReference type="RefSeq" id="WP_072903404.1">
    <property type="nucleotide sequence ID" value="NZ_FRAD01000010.1"/>
</dbReference>
<dbReference type="Gene3D" id="2.40.33.10">
    <property type="entry name" value="PK beta-barrel domain-like"/>
    <property type="match status" value="1"/>
</dbReference>
<dbReference type="Pfam" id="PF00224">
    <property type="entry name" value="PK"/>
    <property type="match status" value="1"/>
</dbReference>
<evidence type="ECO:0000256" key="5">
    <source>
        <dbReference type="ARBA" id="ARBA00008663"/>
    </source>
</evidence>
<comment type="similarity">
    <text evidence="5 19">Belongs to the pyruvate kinase family.</text>
</comment>
<reference evidence="23 24" key="1">
    <citation type="submission" date="2016-11" db="EMBL/GenBank/DDBJ databases">
        <authorList>
            <person name="Jaros S."/>
            <person name="Januszkiewicz K."/>
            <person name="Wedrychowicz H."/>
        </authorList>
    </citation>
    <scope>NUCLEOTIDE SEQUENCE [LARGE SCALE GENOMIC DNA]</scope>
    <source>
        <strain evidence="23 24">DSM 3090</strain>
    </source>
</reference>
<dbReference type="GO" id="GO:0004743">
    <property type="term" value="F:pyruvate kinase activity"/>
    <property type="evidence" value="ECO:0007669"/>
    <property type="project" value="UniProtKB-UniRule"/>
</dbReference>
<evidence type="ECO:0000256" key="19">
    <source>
        <dbReference type="RuleBase" id="RU000504"/>
    </source>
</evidence>
<organism evidence="23 24">
    <name type="scientific">Hathewaya proteolytica DSM 3090</name>
    <dbReference type="NCBI Taxonomy" id="1121331"/>
    <lineage>
        <taxon>Bacteria</taxon>
        <taxon>Bacillati</taxon>
        <taxon>Bacillota</taxon>
        <taxon>Clostridia</taxon>
        <taxon>Eubacteriales</taxon>
        <taxon>Clostridiaceae</taxon>
        <taxon>Hathewaya</taxon>
    </lineage>
</organism>
<keyword evidence="13 19" id="KW-0460">Magnesium</keyword>
<dbReference type="UniPathway" id="UPA00109">
    <property type="reaction ID" value="UER00188"/>
</dbReference>
<evidence type="ECO:0000256" key="6">
    <source>
        <dbReference type="ARBA" id="ARBA00012142"/>
    </source>
</evidence>
<dbReference type="NCBIfam" id="NF004978">
    <property type="entry name" value="PRK06354.1"/>
    <property type="match status" value="1"/>
</dbReference>
<feature type="domain" description="Pyruvate kinase barrel" evidence="20">
    <location>
        <begin position="1"/>
        <end position="323"/>
    </location>
</feature>
<dbReference type="GO" id="GO:0030955">
    <property type="term" value="F:potassium ion binding"/>
    <property type="evidence" value="ECO:0007669"/>
    <property type="project" value="UniProtKB-UniRule"/>
</dbReference>
<evidence type="ECO:0000313" key="23">
    <source>
        <dbReference type="EMBL" id="SHJ95008.1"/>
    </source>
</evidence>
<comment type="cofactor">
    <cofactor evidence="2">
        <name>K(+)</name>
        <dbReference type="ChEBI" id="CHEBI:29103"/>
    </cofactor>
</comment>
<dbReference type="SUPFAM" id="SSF50800">
    <property type="entry name" value="PK beta-barrel domain-like"/>
    <property type="match status" value="1"/>
</dbReference>
<evidence type="ECO:0000256" key="11">
    <source>
        <dbReference type="ARBA" id="ARBA00022777"/>
    </source>
</evidence>
<dbReference type="InterPro" id="IPR015795">
    <property type="entry name" value="Pyrv_Knase_C"/>
</dbReference>
<evidence type="ECO:0000256" key="15">
    <source>
        <dbReference type="ARBA" id="ARBA00023152"/>
    </source>
</evidence>
<keyword evidence="8 19" id="KW-0808">Transferase</keyword>
<comment type="cofactor">
    <cofactor evidence="1">
        <name>Mg(2+)</name>
        <dbReference type="ChEBI" id="CHEBI:18420"/>
    </cofactor>
</comment>
<evidence type="ECO:0000259" key="21">
    <source>
        <dbReference type="Pfam" id="PF00391"/>
    </source>
</evidence>
<dbReference type="InterPro" id="IPR015813">
    <property type="entry name" value="Pyrv/PenolPyrv_kinase-like_dom"/>
</dbReference>
<feature type="domain" description="PEP-utilising enzyme mobile" evidence="21">
    <location>
        <begin position="505"/>
        <end position="574"/>
    </location>
</feature>
<dbReference type="InterPro" id="IPR011037">
    <property type="entry name" value="Pyrv_Knase-like_insert_dom_sf"/>
</dbReference>
<dbReference type="FunFam" id="3.40.1380.20:FF:000009">
    <property type="entry name" value="Pyruvate kinase"/>
    <property type="match status" value="1"/>
</dbReference>
<evidence type="ECO:0000313" key="24">
    <source>
        <dbReference type="Proteomes" id="UP000183952"/>
    </source>
</evidence>
<evidence type="ECO:0000256" key="9">
    <source>
        <dbReference type="ARBA" id="ARBA00022723"/>
    </source>
</evidence>
<comment type="pathway">
    <text evidence="3 19">Carbohydrate degradation; glycolysis; pyruvate from D-glyceraldehyde 3-phosphate: step 5/5.</text>
</comment>
<dbReference type="GO" id="GO:0016301">
    <property type="term" value="F:kinase activity"/>
    <property type="evidence" value="ECO:0007669"/>
    <property type="project" value="UniProtKB-KW"/>
</dbReference>
<evidence type="ECO:0000259" key="22">
    <source>
        <dbReference type="Pfam" id="PF02887"/>
    </source>
</evidence>
<dbReference type="Pfam" id="PF00391">
    <property type="entry name" value="PEP-utilizers"/>
    <property type="match status" value="1"/>
</dbReference>
<dbReference type="Gene3D" id="3.50.30.10">
    <property type="entry name" value="Phosphohistidine domain"/>
    <property type="match status" value="1"/>
</dbReference>
<keyword evidence="11 19" id="KW-0418">Kinase</keyword>
<keyword evidence="12" id="KW-0067">ATP-binding</keyword>
<dbReference type="Pfam" id="PF02887">
    <property type="entry name" value="PK_C"/>
    <property type="match status" value="1"/>
</dbReference>
<dbReference type="Proteomes" id="UP000183952">
    <property type="component" value="Unassembled WGS sequence"/>
</dbReference>
<dbReference type="Gene3D" id="3.20.20.60">
    <property type="entry name" value="Phosphoenolpyruvate-binding domains"/>
    <property type="match status" value="1"/>
</dbReference>
<accession>A0A1M6NH00</accession>
<gene>
    <name evidence="23" type="ORF">SAMN02745248_01394</name>
</gene>
<sequence>MKKTKMICTIGPSSNNESVIKQLILAGMNASRHNFSHGNHETHKINMDMVKKVRKELDTPVAILLDTKGPEIRTGNFEKNVVELKEKNKFTIYCLETILGDETKCSVTYENLYKDVTPGDKILIDDGLVGLRVEKIEQGKIHCVVINSGVVSNHKGVNVPGVSIKLPSLTEQDINDLKFAVEQDVDVIAASFIRTALDVINIRRTLNKFGGDKILIFSKIENQEGVDNIDKIIKYSDGIMVARGDLGVEIPAEEVPLVQKMIIEKCNAVGKPVITATQMLDSMMRNPRPTRAEASDVANAIFDGTDCVMLSGETAGGKYPVEAAETMARIAEKAESAINYEVIRNRKSIKQITVPDAISMATCTTAKQLNAKAIITSTQSGHTAKMVSKYRPESPIIAVTPYESVARKLALCWGVYSVYSEKVNTTDDMIKQAVKKTQEHGYVENGDLVVLTAGIPVNYVGSTNMIKVHIVGDVLVAGIGRGTCADGTSGTAKVVKGSVEATDIIEQGDVLVTRDIDMTYVEVLDKVSGIIIEEECDLAVLVLCEAKNVPVIYGAKGATSIIKSGSFVRLKIKEGIVYSGKSTLTEN</sequence>
<evidence type="ECO:0000256" key="3">
    <source>
        <dbReference type="ARBA" id="ARBA00004997"/>
    </source>
</evidence>
<evidence type="ECO:0000256" key="7">
    <source>
        <dbReference type="ARBA" id="ARBA00018587"/>
    </source>
</evidence>
<evidence type="ECO:0000256" key="17">
    <source>
        <dbReference type="ARBA" id="ARBA00048152"/>
    </source>
</evidence>
<keyword evidence="10" id="KW-0547">Nucleotide-binding</keyword>
<dbReference type="OrthoDB" id="9812123at2"/>
<evidence type="ECO:0000256" key="1">
    <source>
        <dbReference type="ARBA" id="ARBA00001946"/>
    </source>
</evidence>
<dbReference type="SUPFAM" id="SSF51621">
    <property type="entry name" value="Phosphoenolpyruvate/pyruvate domain"/>
    <property type="match status" value="1"/>
</dbReference>
<dbReference type="STRING" id="1121331.SAMN02745248_01394"/>
<evidence type="ECO:0000256" key="13">
    <source>
        <dbReference type="ARBA" id="ARBA00022842"/>
    </source>
</evidence>
<dbReference type="EMBL" id="FRAD01000010">
    <property type="protein sequence ID" value="SHJ95008.1"/>
    <property type="molecule type" value="Genomic_DNA"/>
</dbReference>
<evidence type="ECO:0000256" key="16">
    <source>
        <dbReference type="ARBA" id="ARBA00023317"/>
    </source>
</evidence>
<dbReference type="InterPro" id="IPR040442">
    <property type="entry name" value="Pyrv_kinase-like_dom_sf"/>
</dbReference>
<evidence type="ECO:0000259" key="20">
    <source>
        <dbReference type="Pfam" id="PF00224"/>
    </source>
</evidence>
<dbReference type="NCBIfam" id="NF004491">
    <property type="entry name" value="PRK05826.1"/>
    <property type="match status" value="1"/>
</dbReference>